<feature type="region of interest" description="Disordered" evidence="1">
    <location>
        <begin position="129"/>
        <end position="174"/>
    </location>
</feature>
<name>A0ABU6QCA5_9FABA</name>
<proteinExistence type="predicted"/>
<organism evidence="2 3">
    <name type="scientific">Stylosanthes scabra</name>
    <dbReference type="NCBI Taxonomy" id="79078"/>
    <lineage>
        <taxon>Eukaryota</taxon>
        <taxon>Viridiplantae</taxon>
        <taxon>Streptophyta</taxon>
        <taxon>Embryophyta</taxon>
        <taxon>Tracheophyta</taxon>
        <taxon>Spermatophyta</taxon>
        <taxon>Magnoliopsida</taxon>
        <taxon>eudicotyledons</taxon>
        <taxon>Gunneridae</taxon>
        <taxon>Pentapetalae</taxon>
        <taxon>rosids</taxon>
        <taxon>fabids</taxon>
        <taxon>Fabales</taxon>
        <taxon>Fabaceae</taxon>
        <taxon>Papilionoideae</taxon>
        <taxon>50 kb inversion clade</taxon>
        <taxon>dalbergioids sensu lato</taxon>
        <taxon>Dalbergieae</taxon>
        <taxon>Pterocarpus clade</taxon>
        <taxon>Stylosanthes</taxon>
    </lineage>
</organism>
<dbReference type="EMBL" id="JASCZI010000147">
    <property type="protein sequence ID" value="MED6109371.1"/>
    <property type="molecule type" value="Genomic_DNA"/>
</dbReference>
<evidence type="ECO:0000313" key="2">
    <source>
        <dbReference type="EMBL" id="MED6109371.1"/>
    </source>
</evidence>
<evidence type="ECO:0008006" key="4">
    <source>
        <dbReference type="Google" id="ProtNLM"/>
    </source>
</evidence>
<evidence type="ECO:0000313" key="3">
    <source>
        <dbReference type="Proteomes" id="UP001341840"/>
    </source>
</evidence>
<reference evidence="2 3" key="1">
    <citation type="journal article" date="2023" name="Plants (Basel)">
        <title>Bridging the Gap: Combining Genomics and Transcriptomics Approaches to Understand Stylosanthes scabra, an Orphan Legume from the Brazilian Caatinga.</title>
        <authorList>
            <person name="Ferreira-Neto J.R.C."/>
            <person name="da Silva M.D."/>
            <person name="Binneck E."/>
            <person name="de Melo N.F."/>
            <person name="da Silva R.H."/>
            <person name="de Melo A.L.T.M."/>
            <person name="Pandolfi V."/>
            <person name="Bustamante F.O."/>
            <person name="Brasileiro-Vidal A.C."/>
            <person name="Benko-Iseppon A.M."/>
        </authorList>
    </citation>
    <scope>NUCLEOTIDE SEQUENCE [LARGE SCALE GENOMIC DNA]</scope>
    <source>
        <tissue evidence="2">Leaves</tissue>
    </source>
</reference>
<protein>
    <recommendedName>
        <fullName evidence="4">Zinc knuckle CX2CX4HX4C domain-containing protein</fullName>
    </recommendedName>
</protein>
<keyword evidence="3" id="KW-1185">Reference proteome</keyword>
<evidence type="ECO:0000256" key="1">
    <source>
        <dbReference type="SAM" id="MobiDB-lite"/>
    </source>
</evidence>
<gene>
    <name evidence="2" type="ORF">PIB30_031986</name>
</gene>
<comment type="caution">
    <text evidence="2">The sequence shown here is derived from an EMBL/GenBank/DDBJ whole genome shotgun (WGS) entry which is preliminary data.</text>
</comment>
<dbReference type="Proteomes" id="UP001341840">
    <property type="component" value="Unassembled WGS sequence"/>
</dbReference>
<sequence length="174" mass="19614">MDVGYGYFLVKFDNPADKEKRKIRKDGHVYDVEYENLHLLCEKCHCFGHLRTKCNGKPVLNDKDDQVLVPSSFSSLVNLEETHQFEFGKPSNVSAPNSGKEEDFTEVLNDGVHVTAGMHETDEGWQTVSKNKGIGRAGSTKNRRPNLTMGQKSQHAKEDFWVKKANKPGLSLHP</sequence>
<accession>A0ABU6QCA5</accession>